<keyword evidence="10" id="KW-1185">Reference proteome</keyword>
<feature type="region of interest" description="Disordered" evidence="6">
    <location>
        <begin position="37"/>
        <end position="58"/>
    </location>
</feature>
<evidence type="ECO:0000313" key="10">
    <source>
        <dbReference type="Proteomes" id="UP001597318"/>
    </source>
</evidence>
<dbReference type="Proteomes" id="UP001597318">
    <property type="component" value="Unassembled WGS sequence"/>
</dbReference>
<feature type="signal peptide" evidence="8">
    <location>
        <begin position="1"/>
        <end position="21"/>
    </location>
</feature>
<dbReference type="EMBL" id="JBHUIK010000001">
    <property type="protein sequence ID" value="MFD2212840.1"/>
    <property type="molecule type" value="Genomic_DNA"/>
</dbReference>
<feature type="chain" id="PRO_5045222322" evidence="8">
    <location>
        <begin position="22"/>
        <end position="230"/>
    </location>
</feature>
<keyword evidence="9" id="KW-0969">Cilium</keyword>
<evidence type="ECO:0000256" key="1">
    <source>
        <dbReference type="ARBA" id="ARBA00004236"/>
    </source>
</evidence>
<sequence length="230" mass="26209">MLRRNYVILILLALILFSPQAASNVLAEDSSNKSVYENLNDEEQTQKTDETNIIEDEQVSPDENVQGDALSVTAFDFIKMFFALGIVLFLVYFLLKFVTKRNRVFQQGQAIVNLGGTNVGQNKSVQMVKIGDRVLVVGVGESISLLTEINDEEESKKIIQEFEQKQERVVESKDLIQKVFSFIQQGAKGQKHNESTMTFSTKLSEQLEKMKKERTKQIEDIERKGLDKHE</sequence>
<evidence type="ECO:0000256" key="3">
    <source>
        <dbReference type="ARBA" id="ARBA00022692"/>
    </source>
</evidence>
<evidence type="ECO:0000256" key="2">
    <source>
        <dbReference type="ARBA" id="ARBA00022475"/>
    </source>
</evidence>
<keyword evidence="2" id="KW-1003">Cell membrane</keyword>
<gene>
    <name evidence="9" type="ORF">ACFSKK_03830</name>
</gene>
<keyword evidence="8" id="KW-0732">Signal</keyword>
<comment type="subcellular location">
    <subcellularLocation>
        <location evidence="1">Cell membrane</location>
    </subcellularLocation>
</comment>
<evidence type="ECO:0000256" key="5">
    <source>
        <dbReference type="ARBA" id="ARBA00023136"/>
    </source>
</evidence>
<keyword evidence="5 7" id="KW-0472">Membrane</keyword>
<keyword evidence="3 7" id="KW-0812">Transmembrane</keyword>
<evidence type="ECO:0000256" key="4">
    <source>
        <dbReference type="ARBA" id="ARBA00022989"/>
    </source>
</evidence>
<dbReference type="RefSeq" id="WP_247341697.1">
    <property type="nucleotide sequence ID" value="NZ_CP095550.1"/>
</dbReference>
<dbReference type="InterPro" id="IPR022781">
    <property type="entry name" value="Flagellar_biosynth_FliO"/>
</dbReference>
<keyword evidence="9" id="KW-0282">Flagellum</keyword>
<organism evidence="9 10">
    <name type="scientific">Metabacillus endolithicus</name>
    <dbReference type="NCBI Taxonomy" id="1535204"/>
    <lineage>
        <taxon>Bacteria</taxon>
        <taxon>Bacillati</taxon>
        <taxon>Bacillota</taxon>
        <taxon>Bacilli</taxon>
        <taxon>Bacillales</taxon>
        <taxon>Bacillaceae</taxon>
        <taxon>Metabacillus</taxon>
    </lineage>
</organism>
<reference evidence="10" key="1">
    <citation type="journal article" date="2019" name="Int. J. Syst. Evol. Microbiol.">
        <title>The Global Catalogue of Microorganisms (GCM) 10K type strain sequencing project: providing services to taxonomists for standard genome sequencing and annotation.</title>
        <authorList>
            <consortium name="The Broad Institute Genomics Platform"/>
            <consortium name="The Broad Institute Genome Sequencing Center for Infectious Disease"/>
            <person name="Wu L."/>
            <person name="Ma J."/>
        </authorList>
    </citation>
    <scope>NUCLEOTIDE SEQUENCE [LARGE SCALE GENOMIC DNA]</scope>
    <source>
        <strain evidence="10">CGMCC 1.15474</strain>
    </source>
</reference>
<dbReference type="Pfam" id="PF04347">
    <property type="entry name" value="FliO"/>
    <property type="match status" value="1"/>
</dbReference>
<evidence type="ECO:0000256" key="6">
    <source>
        <dbReference type="SAM" id="MobiDB-lite"/>
    </source>
</evidence>
<name>A0ABW5BTT2_9BACI</name>
<proteinExistence type="predicted"/>
<feature type="transmembrane region" description="Helical" evidence="7">
    <location>
        <begin position="77"/>
        <end position="95"/>
    </location>
</feature>
<keyword evidence="9" id="KW-0966">Cell projection</keyword>
<evidence type="ECO:0000313" key="9">
    <source>
        <dbReference type="EMBL" id="MFD2212840.1"/>
    </source>
</evidence>
<accession>A0ABW5BTT2</accession>
<evidence type="ECO:0000256" key="7">
    <source>
        <dbReference type="SAM" id="Phobius"/>
    </source>
</evidence>
<comment type="caution">
    <text evidence="9">The sequence shown here is derived from an EMBL/GenBank/DDBJ whole genome shotgun (WGS) entry which is preliminary data.</text>
</comment>
<feature type="region of interest" description="Disordered" evidence="6">
    <location>
        <begin position="210"/>
        <end position="230"/>
    </location>
</feature>
<protein>
    <submittedName>
        <fullName evidence="9">Flagellar biosynthetic protein FliO</fullName>
    </submittedName>
</protein>
<keyword evidence="4 7" id="KW-1133">Transmembrane helix</keyword>
<evidence type="ECO:0000256" key="8">
    <source>
        <dbReference type="SAM" id="SignalP"/>
    </source>
</evidence>